<dbReference type="AlphaFoldDB" id="A0A1Q5U4E5"/>
<dbReference type="Proteomes" id="UP000186955">
    <property type="component" value="Unassembled WGS sequence"/>
</dbReference>
<feature type="compositionally biased region" description="Basic and acidic residues" evidence="1">
    <location>
        <begin position="292"/>
        <end position="301"/>
    </location>
</feature>
<evidence type="ECO:0000256" key="1">
    <source>
        <dbReference type="SAM" id="MobiDB-lite"/>
    </source>
</evidence>
<comment type="caution">
    <text evidence="2">The sequence shown here is derived from an EMBL/GenBank/DDBJ whole genome shotgun (WGS) entry which is preliminary data.</text>
</comment>
<evidence type="ECO:0000313" key="3">
    <source>
        <dbReference type="Proteomes" id="UP000186955"/>
    </source>
</evidence>
<name>A0A1Q5U4E5_9EURO</name>
<evidence type="ECO:0000313" key="2">
    <source>
        <dbReference type="EMBL" id="OKP07349.1"/>
    </source>
</evidence>
<keyword evidence="3" id="KW-1185">Reference proteome</keyword>
<feature type="region of interest" description="Disordered" evidence="1">
    <location>
        <begin position="283"/>
        <end position="327"/>
    </location>
</feature>
<sequence length="649" mass="70168">MEILVHVSAPSSARDDARYRAQVAAISSAFEPVPVSRPLLISDDRHYHRDGFSLVPASRHPPPPADADAPETAENAEPAEPADSDSSLLLQVPEPELISAPSSVSISSLVVENASPAIPDQAIADQVNGACQTSSDSRCDPDLEVLDQDQRRKVSLDNRPSPRAEEGCPESNLSGHGNGTATTAATATATTIANPNPNSNPCPRRADHQSIPPSPSPGTNQSEPNPPVPALRESECQIAAINAQPQIAPDSLGSLISMIPDSQPELSVSVSVSVSGYAQESCQSATRSAAQLHEDDDHDQPSRSPKRRRVEPCSPRPRPQMGQGQGQGETIGMVAALEGTVTVTLPLDSAHHVEKALSSSSDECGSLPAPEVQGAYPHSHAPTHQHPNISPFPTHPQNPNPVSADSDPVVSVTETLPHAQEKHQHQHQHNTIAILSTLPLSLKPPPPPISTSTFTTHITPTLSMLTQRLKPARTYKPTHQARELDKLERGYWAMRIDIVPKAAESKSAPTSIHEQEKPSTKDCSSAGASPVSDLTQTWTETQFTHFWTFLSDFIAKEARAGWGVWCIVDRVEAQPQLQPQPHLPDTHTHTHTEASIAGEIHIPVQLKVYAWGEVAMHIYLMLYLASERRVRGMGLRWVDSWEEIVIQMP</sequence>
<dbReference type="EMBL" id="MNBE01000582">
    <property type="protein sequence ID" value="OKP07349.1"/>
    <property type="molecule type" value="Genomic_DNA"/>
</dbReference>
<feature type="region of interest" description="Disordered" evidence="1">
    <location>
        <begin position="128"/>
        <end position="230"/>
    </location>
</feature>
<feature type="compositionally biased region" description="Basic and acidic residues" evidence="1">
    <location>
        <begin position="148"/>
        <end position="166"/>
    </location>
</feature>
<protein>
    <submittedName>
        <fullName evidence="2">Uncharacterized protein</fullName>
    </submittedName>
</protein>
<dbReference type="STRING" id="1316194.A0A1Q5U4E5"/>
<organism evidence="2 3">
    <name type="scientific">Penicillium subrubescens</name>
    <dbReference type="NCBI Taxonomy" id="1316194"/>
    <lineage>
        <taxon>Eukaryota</taxon>
        <taxon>Fungi</taxon>
        <taxon>Dikarya</taxon>
        <taxon>Ascomycota</taxon>
        <taxon>Pezizomycotina</taxon>
        <taxon>Eurotiomycetes</taxon>
        <taxon>Eurotiomycetidae</taxon>
        <taxon>Eurotiales</taxon>
        <taxon>Aspergillaceae</taxon>
        <taxon>Penicillium</taxon>
    </lineage>
</organism>
<feature type="compositionally biased region" description="Low complexity" evidence="1">
    <location>
        <begin position="66"/>
        <end position="85"/>
    </location>
</feature>
<gene>
    <name evidence="2" type="ORF">PENSUB_5938</name>
</gene>
<accession>A0A1Q5U4E5</accession>
<feature type="region of interest" description="Disordered" evidence="1">
    <location>
        <begin position="51"/>
        <end position="88"/>
    </location>
</feature>
<feature type="region of interest" description="Disordered" evidence="1">
    <location>
        <begin position="504"/>
        <end position="528"/>
    </location>
</feature>
<feature type="compositionally biased region" description="Low complexity" evidence="1">
    <location>
        <begin position="180"/>
        <end position="203"/>
    </location>
</feature>
<reference evidence="2 3" key="1">
    <citation type="submission" date="2016-10" db="EMBL/GenBank/DDBJ databases">
        <title>Genome sequence of the ascomycete fungus Penicillium subrubescens.</title>
        <authorList>
            <person name="De Vries R.P."/>
            <person name="Peng M."/>
            <person name="Dilokpimol A."/>
            <person name="Hilden K."/>
            <person name="Makela M.R."/>
            <person name="Grigoriev I."/>
            <person name="Riley R."/>
            <person name="Granchi Z."/>
        </authorList>
    </citation>
    <scope>NUCLEOTIDE SEQUENCE [LARGE SCALE GENOMIC DNA]</scope>
    <source>
        <strain evidence="2 3">CBS 132785</strain>
    </source>
</reference>
<feature type="region of interest" description="Disordered" evidence="1">
    <location>
        <begin position="354"/>
        <end position="408"/>
    </location>
</feature>
<proteinExistence type="predicted"/>
<dbReference type="OrthoDB" id="5395975at2759"/>